<sequence>MTTDLGAADPNDTYCVCPDCLRCGCGVWERHHTNLGDITPVTNPKETR</sequence>
<comment type="caution">
    <text evidence="1">The sequence shown here is derived from an EMBL/GenBank/DDBJ whole genome shotgun (WGS) entry which is preliminary data.</text>
</comment>
<accession>A0A917U2J5</accession>
<dbReference type="Proteomes" id="UP000642070">
    <property type="component" value="Unassembled WGS sequence"/>
</dbReference>
<dbReference type="EMBL" id="BMPI01000035">
    <property type="protein sequence ID" value="GGM52794.1"/>
    <property type="molecule type" value="Genomic_DNA"/>
</dbReference>
<organism evidence="1 2">
    <name type="scientific">Dactylosporangium sucinum</name>
    <dbReference type="NCBI Taxonomy" id="1424081"/>
    <lineage>
        <taxon>Bacteria</taxon>
        <taxon>Bacillati</taxon>
        <taxon>Actinomycetota</taxon>
        <taxon>Actinomycetes</taxon>
        <taxon>Micromonosporales</taxon>
        <taxon>Micromonosporaceae</taxon>
        <taxon>Dactylosporangium</taxon>
    </lineage>
</organism>
<reference evidence="1" key="2">
    <citation type="submission" date="2020-09" db="EMBL/GenBank/DDBJ databases">
        <authorList>
            <person name="Sun Q."/>
            <person name="Ohkuma M."/>
        </authorList>
    </citation>
    <scope>NUCLEOTIDE SEQUENCE</scope>
    <source>
        <strain evidence="1">JCM 19831</strain>
    </source>
</reference>
<gene>
    <name evidence="1" type="ORF">GCM10007977_062940</name>
</gene>
<proteinExistence type="predicted"/>
<evidence type="ECO:0000313" key="1">
    <source>
        <dbReference type="EMBL" id="GGM52794.1"/>
    </source>
</evidence>
<dbReference type="AlphaFoldDB" id="A0A917U2J5"/>
<keyword evidence="2" id="KW-1185">Reference proteome</keyword>
<reference evidence="1" key="1">
    <citation type="journal article" date="2014" name="Int. J. Syst. Evol. Microbiol.">
        <title>Complete genome sequence of Corynebacterium casei LMG S-19264T (=DSM 44701T), isolated from a smear-ripened cheese.</title>
        <authorList>
            <consortium name="US DOE Joint Genome Institute (JGI-PGF)"/>
            <person name="Walter F."/>
            <person name="Albersmeier A."/>
            <person name="Kalinowski J."/>
            <person name="Ruckert C."/>
        </authorList>
    </citation>
    <scope>NUCLEOTIDE SEQUENCE</scope>
    <source>
        <strain evidence="1">JCM 19831</strain>
    </source>
</reference>
<dbReference type="RefSeq" id="WP_190253607.1">
    <property type="nucleotide sequence ID" value="NZ_BMPI01000035.1"/>
</dbReference>
<name>A0A917U2J5_9ACTN</name>
<evidence type="ECO:0000313" key="2">
    <source>
        <dbReference type="Proteomes" id="UP000642070"/>
    </source>
</evidence>
<protein>
    <submittedName>
        <fullName evidence="1">Uncharacterized protein</fullName>
    </submittedName>
</protein>